<dbReference type="Proteomes" id="UP000092154">
    <property type="component" value="Unassembled WGS sequence"/>
</dbReference>
<dbReference type="EMBL" id="KV449656">
    <property type="protein sequence ID" value="OAX31025.1"/>
    <property type="molecule type" value="Genomic_DNA"/>
</dbReference>
<name>A0A1B7MEK4_9AGAM</name>
<evidence type="ECO:0000256" key="1">
    <source>
        <dbReference type="SAM" id="MobiDB-lite"/>
    </source>
</evidence>
<sequence length="255" mass="28189">MTPSLLVAVLESILESCLPIPASIRASRSSLAKVEAMKVFLGVLECDVLPTDEDIGLANIDARILAKGGWEETVLVGELLCWLRRKRGIIDALVCDDNEGEVDLTASILPHPELSYVELWHITDVLHHPHVPSPSTRFTATTSAQIHLSMHDAPPVESDTSIAYSELSDWTETQPIRGNTIHHQPQCIHGLEDPSYFLERNAWYTSFDDHTKDTALSKSRPFSSRTRTSSIGGRTSDERITRVCIGLSPEGGKRL</sequence>
<reference evidence="2 3" key="1">
    <citation type="submission" date="2016-06" db="EMBL/GenBank/DDBJ databases">
        <title>Comparative genomics of the ectomycorrhizal sister species Rhizopogon vinicolor and Rhizopogon vesiculosus (Basidiomycota: Boletales) reveals a divergence of the mating type B locus.</title>
        <authorList>
            <consortium name="DOE Joint Genome Institute"/>
            <person name="Mujic A.B."/>
            <person name="Kuo A."/>
            <person name="Tritt A."/>
            <person name="Lipzen A."/>
            <person name="Chen C."/>
            <person name="Johnson J."/>
            <person name="Sharma A."/>
            <person name="Barry K."/>
            <person name="Grigoriev I.V."/>
            <person name="Spatafora J.W."/>
        </authorList>
    </citation>
    <scope>NUCLEOTIDE SEQUENCE [LARGE SCALE GENOMIC DNA]</scope>
    <source>
        <strain evidence="2 3">AM-OR11-026</strain>
    </source>
</reference>
<protein>
    <submittedName>
        <fullName evidence="2">Uncharacterized protein</fullName>
    </submittedName>
</protein>
<gene>
    <name evidence="2" type="ORF">K503DRAFT_131978</name>
</gene>
<dbReference type="AlphaFoldDB" id="A0A1B7MEK4"/>
<keyword evidence="3" id="KW-1185">Reference proteome</keyword>
<feature type="compositionally biased region" description="Low complexity" evidence="1">
    <location>
        <begin position="217"/>
        <end position="234"/>
    </location>
</feature>
<evidence type="ECO:0000313" key="2">
    <source>
        <dbReference type="EMBL" id="OAX31025.1"/>
    </source>
</evidence>
<accession>A0A1B7MEK4</accession>
<dbReference type="InParanoid" id="A0A1B7MEK4"/>
<feature type="region of interest" description="Disordered" evidence="1">
    <location>
        <begin position="215"/>
        <end position="235"/>
    </location>
</feature>
<dbReference type="OrthoDB" id="2596754at2759"/>
<organism evidence="2 3">
    <name type="scientific">Rhizopogon vinicolor AM-OR11-026</name>
    <dbReference type="NCBI Taxonomy" id="1314800"/>
    <lineage>
        <taxon>Eukaryota</taxon>
        <taxon>Fungi</taxon>
        <taxon>Dikarya</taxon>
        <taxon>Basidiomycota</taxon>
        <taxon>Agaricomycotina</taxon>
        <taxon>Agaricomycetes</taxon>
        <taxon>Agaricomycetidae</taxon>
        <taxon>Boletales</taxon>
        <taxon>Suillineae</taxon>
        <taxon>Rhizopogonaceae</taxon>
        <taxon>Rhizopogon</taxon>
    </lineage>
</organism>
<evidence type="ECO:0000313" key="3">
    <source>
        <dbReference type="Proteomes" id="UP000092154"/>
    </source>
</evidence>
<proteinExistence type="predicted"/>